<reference evidence="1 2" key="1">
    <citation type="submission" date="2019-09" db="EMBL/GenBank/DDBJ databases">
        <authorList>
            <person name="Depoorter E."/>
        </authorList>
    </citation>
    <scope>NUCLEOTIDE SEQUENCE [LARGE SCALE GENOMIC DNA]</scope>
    <source>
        <strain evidence="1">LMG 24066</strain>
    </source>
</reference>
<dbReference type="AlphaFoldDB" id="A0A9Q9SD64"/>
<evidence type="ECO:0000313" key="2">
    <source>
        <dbReference type="Proteomes" id="UP000494172"/>
    </source>
</evidence>
<dbReference type="EMBL" id="CABVPX010000001">
    <property type="protein sequence ID" value="VWB13649.1"/>
    <property type="molecule type" value="Genomic_DNA"/>
</dbReference>
<dbReference type="Proteomes" id="UP000494172">
    <property type="component" value="Unassembled WGS sequence"/>
</dbReference>
<gene>
    <name evidence="1" type="ORF">BAR24066_00476</name>
</gene>
<comment type="caution">
    <text evidence="1">The sequence shown here is derived from an EMBL/GenBank/DDBJ whole genome shotgun (WGS) entry which is preliminary data.</text>
</comment>
<proteinExistence type="predicted"/>
<dbReference type="RefSeq" id="WP_257721820.1">
    <property type="nucleotide sequence ID" value="NZ_JAIZSP010000004.1"/>
</dbReference>
<sequence>MAHMTQFGEVTGRRLDLPGFLEANPWTIRPEKFVVEPEAAALA</sequence>
<accession>A0A9Q9SD64</accession>
<organism evidence="1 2">
    <name type="scientific">Burkholderia arboris</name>
    <dbReference type="NCBI Taxonomy" id="488730"/>
    <lineage>
        <taxon>Bacteria</taxon>
        <taxon>Pseudomonadati</taxon>
        <taxon>Pseudomonadota</taxon>
        <taxon>Betaproteobacteria</taxon>
        <taxon>Burkholderiales</taxon>
        <taxon>Burkholderiaceae</taxon>
        <taxon>Burkholderia</taxon>
        <taxon>Burkholderia cepacia complex</taxon>
    </lineage>
</organism>
<protein>
    <submittedName>
        <fullName evidence="1">Cell filamentation protein Fic</fullName>
    </submittedName>
</protein>
<name>A0A9Q9SD64_9BURK</name>
<evidence type="ECO:0000313" key="1">
    <source>
        <dbReference type="EMBL" id="VWB13649.1"/>
    </source>
</evidence>